<keyword evidence="9" id="KW-0611">Plant defense</keyword>
<dbReference type="GO" id="GO:0004672">
    <property type="term" value="F:protein kinase activity"/>
    <property type="evidence" value="ECO:0007669"/>
    <property type="project" value="InterPro"/>
</dbReference>
<evidence type="ECO:0000256" key="8">
    <source>
        <dbReference type="ARBA" id="ARBA00022737"/>
    </source>
</evidence>
<gene>
    <name evidence="17" type="ORF">TanjilG_01890</name>
</gene>
<keyword evidence="5" id="KW-0433">Leucine-rich repeat</keyword>
<keyword evidence="6 15" id="KW-0812">Transmembrane</keyword>
<dbReference type="InterPro" id="IPR046959">
    <property type="entry name" value="PRK1-6/SRF4-like"/>
</dbReference>
<reference evidence="17 18" key="1">
    <citation type="journal article" date="2017" name="Plant Biotechnol. J.">
        <title>A comprehensive draft genome sequence for lupin (Lupinus angustifolius), an emerging health food: insights into plant-microbe interactions and legume evolution.</title>
        <authorList>
            <person name="Hane J.K."/>
            <person name="Ming Y."/>
            <person name="Kamphuis L.G."/>
            <person name="Nelson M.N."/>
            <person name="Garg G."/>
            <person name="Atkins C.A."/>
            <person name="Bayer P.E."/>
            <person name="Bravo A."/>
            <person name="Bringans S."/>
            <person name="Cannon S."/>
            <person name="Edwards D."/>
            <person name="Foley R."/>
            <person name="Gao L.L."/>
            <person name="Harrison M.J."/>
            <person name="Huang W."/>
            <person name="Hurgobin B."/>
            <person name="Li S."/>
            <person name="Liu C.W."/>
            <person name="McGrath A."/>
            <person name="Morahan G."/>
            <person name="Murray J."/>
            <person name="Weller J."/>
            <person name="Jian J."/>
            <person name="Singh K.B."/>
        </authorList>
    </citation>
    <scope>NUCLEOTIDE SEQUENCE [LARGE SCALE GENOMIC DNA]</scope>
    <source>
        <strain evidence="18">cv. Tanjil</strain>
        <tissue evidence="17">Whole plant</tissue>
    </source>
</reference>
<dbReference type="SUPFAM" id="SSF56112">
    <property type="entry name" value="Protein kinase-like (PK-like)"/>
    <property type="match status" value="1"/>
</dbReference>
<feature type="domain" description="Protein kinase" evidence="16">
    <location>
        <begin position="377"/>
        <end position="651"/>
    </location>
</feature>
<dbReference type="InterPro" id="IPR011009">
    <property type="entry name" value="Kinase-like_dom_sf"/>
</dbReference>
<dbReference type="Pfam" id="PF00069">
    <property type="entry name" value="Pkinase"/>
    <property type="match status" value="1"/>
</dbReference>
<dbReference type="PANTHER" id="PTHR48007">
    <property type="entry name" value="LEUCINE-RICH REPEAT RECEPTOR-LIKE PROTEIN KINASE PXC1"/>
    <property type="match status" value="1"/>
</dbReference>
<keyword evidence="8" id="KW-0677">Repeat</keyword>
<evidence type="ECO:0000256" key="2">
    <source>
        <dbReference type="ARBA" id="ARBA00004191"/>
    </source>
</evidence>
<dbReference type="InterPro" id="IPR001611">
    <property type="entry name" value="Leu-rich_rpt"/>
</dbReference>
<evidence type="ECO:0000256" key="7">
    <source>
        <dbReference type="ARBA" id="ARBA00022729"/>
    </source>
</evidence>
<dbReference type="Pfam" id="PF00560">
    <property type="entry name" value="LRR_1"/>
    <property type="match status" value="1"/>
</dbReference>
<dbReference type="Gramene" id="OIW20117">
    <property type="protein sequence ID" value="OIW20117"/>
    <property type="gene ID" value="TanjilG_01890"/>
</dbReference>
<dbReference type="FunFam" id="3.80.10.10:FF:000400">
    <property type="entry name" value="Nuclear pore complex protein NUP107"/>
    <property type="match status" value="1"/>
</dbReference>
<keyword evidence="12" id="KW-1015">Disulfide bond</keyword>
<dbReference type="Gene3D" id="3.30.200.20">
    <property type="entry name" value="Phosphorylase Kinase, domain 1"/>
    <property type="match status" value="1"/>
</dbReference>
<evidence type="ECO:0000256" key="13">
    <source>
        <dbReference type="ARBA" id="ARBA00038043"/>
    </source>
</evidence>
<name>A0A394DHW2_LUPAN</name>
<comment type="caution">
    <text evidence="17">The sequence shown here is derived from an EMBL/GenBank/DDBJ whole genome shotgun (WGS) entry which is preliminary data.</text>
</comment>
<evidence type="ECO:0000256" key="1">
    <source>
        <dbReference type="ARBA" id="ARBA00004170"/>
    </source>
</evidence>
<evidence type="ECO:0000313" key="18">
    <source>
        <dbReference type="Proteomes" id="UP000188354"/>
    </source>
</evidence>
<evidence type="ECO:0000256" key="9">
    <source>
        <dbReference type="ARBA" id="ARBA00022821"/>
    </source>
</evidence>
<keyword evidence="10 15" id="KW-1133">Transmembrane helix</keyword>
<feature type="region of interest" description="Disordered" evidence="14">
    <location>
        <begin position="333"/>
        <end position="353"/>
    </location>
</feature>
<evidence type="ECO:0000256" key="4">
    <source>
        <dbReference type="ARBA" id="ARBA00022525"/>
    </source>
</evidence>
<evidence type="ECO:0000259" key="16">
    <source>
        <dbReference type="PROSITE" id="PS50011"/>
    </source>
</evidence>
<evidence type="ECO:0000256" key="12">
    <source>
        <dbReference type="ARBA" id="ARBA00023157"/>
    </source>
</evidence>
<evidence type="ECO:0000256" key="10">
    <source>
        <dbReference type="ARBA" id="ARBA00022989"/>
    </source>
</evidence>
<dbReference type="PROSITE" id="PS50011">
    <property type="entry name" value="PROTEIN_KINASE_DOM"/>
    <property type="match status" value="1"/>
</dbReference>
<evidence type="ECO:0000256" key="11">
    <source>
        <dbReference type="ARBA" id="ARBA00023136"/>
    </source>
</evidence>
<dbReference type="EMBL" id="MLAU01005761">
    <property type="protein sequence ID" value="OIW20117.1"/>
    <property type="molecule type" value="Genomic_DNA"/>
</dbReference>
<feature type="transmembrane region" description="Helical" evidence="15">
    <location>
        <begin position="12"/>
        <end position="30"/>
    </location>
</feature>
<keyword evidence="3" id="KW-0134">Cell wall</keyword>
<dbReference type="InterPro" id="IPR013210">
    <property type="entry name" value="LRR_N_plant-typ"/>
</dbReference>
<keyword evidence="18" id="KW-1185">Reference proteome</keyword>
<dbReference type="PANTHER" id="PTHR48007:SF38">
    <property type="entry name" value="LEUCINE-RICH REPEAT PROTEIN KINASE FAMILY PROTEIN"/>
    <property type="match status" value="1"/>
</dbReference>
<evidence type="ECO:0000256" key="15">
    <source>
        <dbReference type="SAM" id="Phobius"/>
    </source>
</evidence>
<dbReference type="Gene3D" id="3.80.10.10">
    <property type="entry name" value="Ribonuclease Inhibitor"/>
    <property type="match status" value="1"/>
</dbReference>
<comment type="similarity">
    <text evidence="13">Belongs to the polygalacturonase-inhibiting protein family.</text>
</comment>
<evidence type="ECO:0000256" key="5">
    <source>
        <dbReference type="ARBA" id="ARBA00022614"/>
    </source>
</evidence>
<dbReference type="GO" id="GO:0006952">
    <property type="term" value="P:defense response"/>
    <property type="evidence" value="ECO:0007669"/>
    <property type="project" value="UniProtKB-KW"/>
</dbReference>
<dbReference type="GO" id="GO:0005524">
    <property type="term" value="F:ATP binding"/>
    <property type="evidence" value="ECO:0007669"/>
    <property type="project" value="InterPro"/>
</dbReference>
<dbReference type="Pfam" id="PF08263">
    <property type="entry name" value="LRRNT_2"/>
    <property type="match status" value="1"/>
</dbReference>
<keyword evidence="7" id="KW-0732">Signal</keyword>
<evidence type="ECO:0000313" key="17">
    <source>
        <dbReference type="EMBL" id="OIW20117.1"/>
    </source>
</evidence>
<proteinExistence type="inferred from homology"/>
<evidence type="ECO:0000256" key="14">
    <source>
        <dbReference type="SAM" id="MobiDB-lite"/>
    </source>
</evidence>
<keyword evidence="11 15" id="KW-0472">Membrane</keyword>
<comment type="subcellular location">
    <subcellularLocation>
        <location evidence="1">Membrane</location>
        <topology evidence="1">Peripheral membrane protein</topology>
    </subcellularLocation>
    <subcellularLocation>
        <location evidence="2">Secreted</location>
        <location evidence="2">Cell wall</location>
    </subcellularLocation>
</comment>
<dbReference type="GO" id="GO:0016020">
    <property type="term" value="C:membrane"/>
    <property type="evidence" value="ECO:0007669"/>
    <property type="project" value="UniProtKB-SubCell"/>
</dbReference>
<feature type="transmembrane region" description="Helical" evidence="15">
    <location>
        <begin position="275"/>
        <end position="296"/>
    </location>
</feature>
<keyword evidence="4" id="KW-0964">Secreted</keyword>
<organism evidence="17 18">
    <name type="scientific">Lupinus angustifolius</name>
    <name type="common">Narrow-leaved blue lupine</name>
    <dbReference type="NCBI Taxonomy" id="3871"/>
    <lineage>
        <taxon>Eukaryota</taxon>
        <taxon>Viridiplantae</taxon>
        <taxon>Streptophyta</taxon>
        <taxon>Embryophyta</taxon>
        <taxon>Tracheophyta</taxon>
        <taxon>Spermatophyta</taxon>
        <taxon>Magnoliopsida</taxon>
        <taxon>eudicotyledons</taxon>
        <taxon>Gunneridae</taxon>
        <taxon>Pentapetalae</taxon>
        <taxon>rosids</taxon>
        <taxon>fabids</taxon>
        <taxon>Fabales</taxon>
        <taxon>Fabaceae</taxon>
        <taxon>Papilionoideae</taxon>
        <taxon>50 kb inversion clade</taxon>
        <taxon>genistoids sensu lato</taxon>
        <taxon>core genistoids</taxon>
        <taxon>Genisteae</taxon>
        <taxon>Lupinus</taxon>
    </lineage>
</organism>
<accession>A0A394DHW2</accession>
<sequence>MALAGVISLQPNLLFNIIIIMFFNIFQMTYSMSEDEALLSLKKSFSNAQALDTWVAGTSPCTEDDQWVGVACSNGQVTRIRLGDMGLQGKIDADALHQLKALRTISFVKNSFNGSIPELSKIGFLKAIYLSENKFSGEIPKHYFHEMRSLKKLWLDGNEFTGQIPPSLSKMPQLMELHLENNKFNGTIPDLDSPALVDFNVSNNKLEGRVPTTVLRFNESSFDGNSGLCGEKFGIKCDENRKMEAPSPISAEMNGDTIIIHNGNAPQTDEGKINAAAIAGIISSCIVVILLFIILVSRSRRKKGKEDFDAIIVKQNNEEAVEVQITAPMKREVSAEPIRKSTSNKKGGSGHHNVKGVGELVMINEEKGIFGLPDLMKAAAEMLGNGAFGSSYKAVMANGVAVVVKRTRDMNALEKDGFDAEMKKIANLKHWNILTPLAYHYRKDEKLVISEYVPRGSLQFLLHGDRGSSHSELDWPSRLKIVKGIAEGMRYLHTELASSDLPHGNLKSSNILLGPNYEPLLVDYGFSHMINPASAAQELFAYKAPEAASQGQVSHSCDVYCLGVVILEILTGKFPSQYLSNGKGGTDIVQWVASAISEGRELELLDPQIATSRNNSQGEMKKLLHIGAACTENNPHQRLDMAEAVRRIEEINNEGGKGSRTIEVLPSLRDGYADSHHVLGAQEHGNDQSSRREGSNSFGSKDNFDFDYLYLNYRIAL</sequence>
<dbReference type="SUPFAM" id="SSF52058">
    <property type="entry name" value="L domain-like"/>
    <property type="match status" value="1"/>
</dbReference>
<protein>
    <recommendedName>
        <fullName evidence="16">Protein kinase domain-containing protein</fullName>
    </recommendedName>
</protein>
<dbReference type="Proteomes" id="UP000188354">
    <property type="component" value="Unassembled WGS sequence"/>
</dbReference>
<dbReference type="InterPro" id="IPR032675">
    <property type="entry name" value="LRR_dom_sf"/>
</dbReference>
<evidence type="ECO:0000256" key="3">
    <source>
        <dbReference type="ARBA" id="ARBA00022512"/>
    </source>
</evidence>
<dbReference type="AlphaFoldDB" id="A0A394DHW2"/>
<dbReference type="Gene3D" id="1.10.510.10">
    <property type="entry name" value="Transferase(Phosphotransferase) domain 1"/>
    <property type="match status" value="1"/>
</dbReference>
<evidence type="ECO:0000256" key="6">
    <source>
        <dbReference type="ARBA" id="ARBA00022692"/>
    </source>
</evidence>
<dbReference type="InterPro" id="IPR000719">
    <property type="entry name" value="Prot_kinase_dom"/>
</dbReference>